<dbReference type="AlphaFoldDB" id="A0A5B7EJR1"/>
<name>A0A5B7EJR1_PORTR</name>
<accession>A0A5B7EJR1</accession>
<dbReference type="OrthoDB" id="5783533at2759"/>
<dbReference type="PANTHER" id="PTHR12904">
    <property type="match status" value="1"/>
</dbReference>
<dbReference type="InterPro" id="IPR055142">
    <property type="entry name" value="ZER1-like_C"/>
</dbReference>
<dbReference type="Pfam" id="PF25013">
    <property type="entry name" value="LRR_Zer-1"/>
    <property type="match status" value="1"/>
</dbReference>
<gene>
    <name evidence="5" type="primary">ZYG11B</name>
    <name evidence="5" type="ORF">E2C01_026839</name>
</gene>
<dbReference type="Proteomes" id="UP000324222">
    <property type="component" value="Unassembled WGS sequence"/>
</dbReference>
<evidence type="ECO:0000313" key="5">
    <source>
        <dbReference type="EMBL" id="MPC33487.1"/>
    </source>
</evidence>
<dbReference type="EMBL" id="VSRR010002844">
    <property type="protein sequence ID" value="MPC33487.1"/>
    <property type="molecule type" value="Genomic_DNA"/>
</dbReference>
<keyword evidence="6" id="KW-1185">Reference proteome</keyword>
<dbReference type="Gene3D" id="1.25.10.10">
    <property type="entry name" value="Leucine-rich Repeat Variant"/>
    <property type="match status" value="1"/>
</dbReference>
<dbReference type="InterPro" id="IPR032675">
    <property type="entry name" value="LRR_dom_sf"/>
</dbReference>
<feature type="domain" description="Protein zer-1 homolog-like C-terminal" evidence="3">
    <location>
        <begin position="309"/>
        <end position="479"/>
    </location>
</feature>
<dbReference type="InterPro" id="IPR016024">
    <property type="entry name" value="ARM-type_fold"/>
</dbReference>
<dbReference type="SUPFAM" id="SSF48371">
    <property type="entry name" value="ARM repeat"/>
    <property type="match status" value="1"/>
</dbReference>
<evidence type="ECO:0000259" key="3">
    <source>
        <dbReference type="Pfam" id="PF22964"/>
    </source>
</evidence>
<keyword evidence="1" id="KW-0833">Ubl conjugation pathway</keyword>
<feature type="domain" description="Zer-1-like leucine-rich repeats region" evidence="4">
    <location>
        <begin position="173"/>
        <end position="243"/>
    </location>
</feature>
<dbReference type="PANTHER" id="PTHR12904:SF22">
    <property type="entry name" value="ZYG-11 FAMILY MEMBER B, CELL CYCLE REGULATOR"/>
    <property type="match status" value="1"/>
</dbReference>
<sequence length="592" mass="66602">MYRVIEDENDISGLQIVSSPTFLKEFSILRDSNAFFHQKVANLLLRTLDRKGLLNDLSMTLFDPVAVRLSQVNLHNANNITCKGLKVLKSHQIQSVEVKNLSKVSVDELISCFGEWTLNNIQELSVSGSSFSSTHSQKGGVCPRLYVGLSKLRNLHVLNVSGTKLASHALLNICTDLHHLSSLDISNCIELESVECLRVRANTLRSLSMYNLKVLRVKETGDVLRELKELVHLDVSENKGTHDAVARLIPSCSVVPGLLRDPAFGCKLRSLDISGQDQTQPEDLYVFLKGHPHLEFLGLMFTSLCLDTVFLDGYNITLQKNGLLTLCCDRILHEVSFDKYWCARLVLDCLLTFHDPSTDRMAVAICSIIAAKISTAQTTLLGARSEYMQKLLALVKRRMEEKMVDMTLKFTLSALWNLTDESPATCEVFLKENGLELFQQLLKVFAKDAAVETKVLGLLNNIAEVSPLRGALINKNFLCQLDLRCLVMSVAVLACVVCWLLWDSWCVWVFLAVPSWQQLWKNIGQRDSSEYIEGMARINITEDCQMVGLSKMNQDNWVVVERRAISWKTGTESFPQGDNSWPNALMHRHIRA</sequence>
<keyword evidence="2" id="KW-0812">Transmembrane</keyword>
<dbReference type="Gene3D" id="3.80.10.10">
    <property type="entry name" value="Ribonuclease Inhibitor"/>
    <property type="match status" value="1"/>
</dbReference>
<proteinExistence type="predicted"/>
<evidence type="ECO:0000256" key="2">
    <source>
        <dbReference type="SAM" id="Phobius"/>
    </source>
</evidence>
<protein>
    <submittedName>
        <fullName evidence="5">Protein zyg-11 B</fullName>
    </submittedName>
</protein>
<organism evidence="5 6">
    <name type="scientific">Portunus trituberculatus</name>
    <name type="common">Swimming crab</name>
    <name type="synonym">Neptunus trituberculatus</name>
    <dbReference type="NCBI Taxonomy" id="210409"/>
    <lineage>
        <taxon>Eukaryota</taxon>
        <taxon>Metazoa</taxon>
        <taxon>Ecdysozoa</taxon>
        <taxon>Arthropoda</taxon>
        <taxon>Crustacea</taxon>
        <taxon>Multicrustacea</taxon>
        <taxon>Malacostraca</taxon>
        <taxon>Eumalacostraca</taxon>
        <taxon>Eucarida</taxon>
        <taxon>Decapoda</taxon>
        <taxon>Pleocyemata</taxon>
        <taxon>Brachyura</taxon>
        <taxon>Eubrachyura</taxon>
        <taxon>Portunoidea</taxon>
        <taxon>Portunidae</taxon>
        <taxon>Portuninae</taxon>
        <taxon>Portunus</taxon>
    </lineage>
</organism>
<evidence type="ECO:0000259" key="4">
    <source>
        <dbReference type="Pfam" id="PF25013"/>
    </source>
</evidence>
<dbReference type="GO" id="GO:0031462">
    <property type="term" value="C:Cul2-RING ubiquitin ligase complex"/>
    <property type="evidence" value="ECO:0007669"/>
    <property type="project" value="TreeGrafter"/>
</dbReference>
<evidence type="ECO:0000256" key="1">
    <source>
        <dbReference type="ARBA" id="ARBA00022786"/>
    </source>
</evidence>
<dbReference type="InterPro" id="IPR056845">
    <property type="entry name" value="LRR_Zer-1"/>
</dbReference>
<keyword evidence="2" id="KW-0472">Membrane</keyword>
<keyword evidence="2" id="KW-1133">Transmembrane helix</keyword>
<dbReference type="Pfam" id="PF22964">
    <property type="entry name" value="ZER1-like_2nd"/>
    <property type="match status" value="1"/>
</dbReference>
<evidence type="ECO:0000313" key="6">
    <source>
        <dbReference type="Proteomes" id="UP000324222"/>
    </source>
</evidence>
<reference evidence="5 6" key="1">
    <citation type="submission" date="2019-05" db="EMBL/GenBank/DDBJ databases">
        <title>Another draft genome of Portunus trituberculatus and its Hox gene families provides insights of decapod evolution.</title>
        <authorList>
            <person name="Jeong J.-H."/>
            <person name="Song I."/>
            <person name="Kim S."/>
            <person name="Choi T."/>
            <person name="Kim D."/>
            <person name="Ryu S."/>
            <person name="Kim W."/>
        </authorList>
    </citation>
    <scope>NUCLEOTIDE SEQUENCE [LARGE SCALE GENOMIC DNA]</scope>
    <source>
        <tissue evidence="5">Muscle</tissue>
    </source>
</reference>
<dbReference type="InterPro" id="IPR051341">
    <property type="entry name" value="Zyg-11_UBL_adapter"/>
</dbReference>
<dbReference type="SUPFAM" id="SSF52047">
    <property type="entry name" value="RNI-like"/>
    <property type="match status" value="1"/>
</dbReference>
<dbReference type="InterPro" id="IPR011989">
    <property type="entry name" value="ARM-like"/>
</dbReference>
<feature type="transmembrane region" description="Helical" evidence="2">
    <location>
        <begin position="486"/>
        <end position="513"/>
    </location>
</feature>
<comment type="caution">
    <text evidence="5">The sequence shown here is derived from an EMBL/GenBank/DDBJ whole genome shotgun (WGS) entry which is preliminary data.</text>
</comment>